<sequence>MPVTVPSRRTALQGAAVATAAVLWAAGAAHANDLTGNTTSPSPGSSPSGNANDQELSAAVTSSRIKVSQVSGPTGGKQGTLSSTDVTWEPPPCWYEPVYTPEQLKKFSETGLALGHVSPHASWGGQKLWTDHYRDGKDAYNYEDGSLITRKGYDNYNLGKEGYFWRGVARDLEDPDSYGCERVMFWQNAGEIPDVPNAPTAETLAEYAYDKVKVPDTEIDLKPAARSTVNLPTWVWLDKGTFKDVKVRAELPNTGLWAETTAKPIALHLEPGTEDAETFPASGNCEINEDGSIGTPYTKGDADKTPPCGIRYLRATNGTPYQLKASITWQISWEGTGGANGDLPDGTFETTQDMNVQEIQSINR</sequence>
<feature type="region of interest" description="Disordered" evidence="1">
    <location>
        <begin position="345"/>
        <end position="364"/>
    </location>
</feature>
<feature type="compositionally biased region" description="Polar residues" evidence="1">
    <location>
        <begin position="53"/>
        <end position="72"/>
    </location>
</feature>
<feature type="chain" id="PRO_5045606365" description="Secreted protein" evidence="2">
    <location>
        <begin position="32"/>
        <end position="364"/>
    </location>
</feature>
<keyword evidence="2" id="KW-0732">Signal</keyword>
<evidence type="ECO:0000313" key="4">
    <source>
        <dbReference type="Proteomes" id="UP001232755"/>
    </source>
</evidence>
<evidence type="ECO:0000256" key="2">
    <source>
        <dbReference type="SAM" id="SignalP"/>
    </source>
</evidence>
<feature type="compositionally biased region" description="Polar residues" evidence="1">
    <location>
        <begin position="348"/>
        <end position="364"/>
    </location>
</feature>
<dbReference type="Proteomes" id="UP001232755">
    <property type="component" value="Unassembled WGS sequence"/>
</dbReference>
<dbReference type="InterPro" id="IPR006311">
    <property type="entry name" value="TAT_signal"/>
</dbReference>
<feature type="signal peptide" evidence="2">
    <location>
        <begin position="1"/>
        <end position="31"/>
    </location>
</feature>
<dbReference type="EMBL" id="JAUSYP010000001">
    <property type="protein sequence ID" value="MDQ0750495.1"/>
    <property type="molecule type" value="Genomic_DNA"/>
</dbReference>
<dbReference type="PROSITE" id="PS51318">
    <property type="entry name" value="TAT"/>
    <property type="match status" value="1"/>
</dbReference>
<name>A0ABU0QTR4_9ACTN</name>
<keyword evidence="4" id="KW-1185">Reference proteome</keyword>
<reference evidence="3 4" key="1">
    <citation type="submission" date="2023-07" db="EMBL/GenBank/DDBJ databases">
        <title>Comparative genomics of wheat-associated soil bacteria to identify genetic determinants of phenazine resistance.</title>
        <authorList>
            <person name="Mouncey N."/>
        </authorList>
    </citation>
    <scope>NUCLEOTIDE SEQUENCE [LARGE SCALE GENOMIC DNA]</scope>
    <source>
        <strain evidence="3 4">B3I12</strain>
    </source>
</reference>
<evidence type="ECO:0008006" key="5">
    <source>
        <dbReference type="Google" id="ProtNLM"/>
    </source>
</evidence>
<gene>
    <name evidence="3" type="ORF">QF034_004726</name>
</gene>
<evidence type="ECO:0000313" key="3">
    <source>
        <dbReference type="EMBL" id="MDQ0750495.1"/>
    </source>
</evidence>
<protein>
    <recommendedName>
        <fullName evidence="5">Secreted protein</fullName>
    </recommendedName>
</protein>
<feature type="region of interest" description="Disordered" evidence="1">
    <location>
        <begin position="34"/>
        <end position="86"/>
    </location>
</feature>
<organism evidence="3 4">
    <name type="scientific">Streptomyces africanus</name>
    <dbReference type="NCBI Taxonomy" id="231024"/>
    <lineage>
        <taxon>Bacteria</taxon>
        <taxon>Bacillati</taxon>
        <taxon>Actinomycetota</taxon>
        <taxon>Actinomycetes</taxon>
        <taxon>Kitasatosporales</taxon>
        <taxon>Streptomycetaceae</taxon>
        <taxon>Streptomyces</taxon>
    </lineage>
</organism>
<dbReference type="RefSeq" id="WP_307176866.1">
    <property type="nucleotide sequence ID" value="NZ_JAUSYP010000001.1"/>
</dbReference>
<accession>A0ABU0QTR4</accession>
<evidence type="ECO:0000256" key="1">
    <source>
        <dbReference type="SAM" id="MobiDB-lite"/>
    </source>
</evidence>
<proteinExistence type="predicted"/>
<comment type="caution">
    <text evidence="3">The sequence shown here is derived from an EMBL/GenBank/DDBJ whole genome shotgun (WGS) entry which is preliminary data.</text>
</comment>
<feature type="compositionally biased region" description="Low complexity" evidence="1">
    <location>
        <begin position="34"/>
        <end position="52"/>
    </location>
</feature>